<dbReference type="InterPro" id="IPR024079">
    <property type="entry name" value="MetalloPept_cat_dom_sf"/>
</dbReference>
<dbReference type="GO" id="GO:0008237">
    <property type="term" value="F:metallopeptidase activity"/>
    <property type="evidence" value="ECO:0007669"/>
    <property type="project" value="InterPro"/>
</dbReference>
<organism evidence="1 2">
    <name type="scientific">Thauera aminoaromatica</name>
    <dbReference type="NCBI Taxonomy" id="164330"/>
    <lineage>
        <taxon>Bacteria</taxon>
        <taxon>Pseudomonadati</taxon>
        <taxon>Pseudomonadota</taxon>
        <taxon>Betaproteobacteria</taxon>
        <taxon>Rhodocyclales</taxon>
        <taxon>Zoogloeaceae</taxon>
        <taxon>Thauera</taxon>
    </lineage>
</organism>
<dbReference type="Proteomes" id="UP000321192">
    <property type="component" value="Unassembled WGS sequence"/>
</dbReference>
<evidence type="ECO:0000313" key="2">
    <source>
        <dbReference type="Proteomes" id="UP000321192"/>
    </source>
</evidence>
<dbReference type="AlphaFoldDB" id="A0A5C7S6A8"/>
<reference evidence="1 2" key="1">
    <citation type="submission" date="2018-09" db="EMBL/GenBank/DDBJ databases">
        <title>Metagenome Assembled Genomes from an Advanced Water Purification Facility.</title>
        <authorList>
            <person name="Stamps B.W."/>
            <person name="Spear J.R."/>
        </authorList>
    </citation>
    <scope>NUCLEOTIDE SEQUENCE [LARGE SCALE GENOMIC DNA]</scope>
    <source>
        <strain evidence="1">Bin_27_1</strain>
    </source>
</reference>
<dbReference type="EMBL" id="SSFD01000354">
    <property type="protein sequence ID" value="TXH79374.1"/>
    <property type="molecule type" value="Genomic_DNA"/>
</dbReference>
<accession>A0A5C7S6A8</accession>
<name>A0A5C7S6A8_THASP</name>
<dbReference type="RefSeq" id="WP_276661886.1">
    <property type="nucleotide sequence ID" value="NZ_SSFD01000354.1"/>
</dbReference>
<sequence>MLHALPADQELPWIMPKNSKPTRYNRLVMGMLLSFLATGPSLANDHAAGRTLRPTAVALHIHEEIADQRFVPKLVARLQDTLAPPIVTIPTKMDLEPFRPTLGLMDARPLLDALIGGIDWRRDGTVVRFVVIADDMQLKPARFNFAASAGDTSTPFHLSIVSLARLQQLTDGGRVDRDPDRTAQRVFKLIAKNTARLMGYASSDACLFAFPRSLSELDATPENFCEPDLSALVAAGIARSPQ</sequence>
<gene>
    <name evidence="1" type="ORF">E6Q80_20685</name>
</gene>
<evidence type="ECO:0000313" key="1">
    <source>
        <dbReference type="EMBL" id="TXH79374.1"/>
    </source>
</evidence>
<dbReference type="Gene3D" id="3.40.390.10">
    <property type="entry name" value="Collagenase (Catalytic Domain)"/>
    <property type="match status" value="1"/>
</dbReference>
<comment type="caution">
    <text evidence="1">The sequence shown here is derived from an EMBL/GenBank/DDBJ whole genome shotgun (WGS) entry which is preliminary data.</text>
</comment>
<protein>
    <submittedName>
        <fullName evidence="1">Uncharacterized protein</fullName>
    </submittedName>
</protein>
<proteinExistence type="predicted"/>